<name>A0AAC9AD69_9ALTE</name>
<dbReference type="RefSeq" id="WP_015066990.1">
    <property type="nucleotide sequence ID" value="NZ_CP013928.1"/>
</dbReference>
<sequence>MAHPIRELARMTTKSKQIDGMDFGGTAPDVNEVAGALAMRHPDTQEKLNRHAYYLARLLYADDRSARVHVKAGVMAVMIEKDIDVPDITLARLINCAIKEIQSPVMRLNRETREQEVKPISKSEICRRLQIKGTKLPRKIEEAYGLISQQLHDWNSDALRHVNAAMREDDAA</sequence>
<evidence type="ECO:0000313" key="2">
    <source>
        <dbReference type="Proteomes" id="UP000061468"/>
    </source>
</evidence>
<gene>
    <name evidence="1" type="ORF">AV942_08645</name>
</gene>
<organism evidence="1 2">
    <name type="scientific">Alteromonas mediterranea</name>
    <dbReference type="NCBI Taxonomy" id="314275"/>
    <lineage>
        <taxon>Bacteria</taxon>
        <taxon>Pseudomonadati</taxon>
        <taxon>Pseudomonadota</taxon>
        <taxon>Gammaproteobacteria</taxon>
        <taxon>Alteromonadales</taxon>
        <taxon>Alteromonadaceae</taxon>
        <taxon>Alteromonas/Salinimonas group</taxon>
        <taxon>Alteromonas</taxon>
    </lineage>
</organism>
<dbReference type="Proteomes" id="UP000061468">
    <property type="component" value="Chromosome"/>
</dbReference>
<reference evidence="1 2" key="1">
    <citation type="submission" date="2015-12" db="EMBL/GenBank/DDBJ databases">
        <title>Intraspecies pangenome expansion in the marine bacterium Alteromonas.</title>
        <authorList>
            <person name="Lopez-Perez M."/>
            <person name="Rodriguez-Valera F."/>
        </authorList>
    </citation>
    <scope>NUCLEOTIDE SEQUENCE [LARGE SCALE GENOMIC DNA]</scope>
    <source>
        <strain evidence="1 2">UM8</strain>
    </source>
</reference>
<dbReference type="AlphaFoldDB" id="A0AAC9AD69"/>
<evidence type="ECO:0000313" key="1">
    <source>
        <dbReference type="EMBL" id="AMJ78354.1"/>
    </source>
</evidence>
<dbReference type="EMBL" id="CP013928">
    <property type="protein sequence ID" value="AMJ78354.1"/>
    <property type="molecule type" value="Genomic_DNA"/>
</dbReference>
<accession>A0AAC9AD69</accession>
<proteinExistence type="predicted"/>
<protein>
    <submittedName>
        <fullName evidence="1">Uncharacterized protein</fullName>
    </submittedName>
</protein>